<sequence>MMVVSANKHKAKVVLHC</sequence>
<reference evidence="1" key="1">
    <citation type="submission" date="2014-11" db="EMBL/GenBank/DDBJ databases">
        <authorList>
            <person name="Amaro Gonzalez C."/>
        </authorList>
    </citation>
    <scope>NUCLEOTIDE SEQUENCE</scope>
</reference>
<dbReference type="EMBL" id="GBXM01082304">
    <property type="protein sequence ID" value="JAH26273.1"/>
    <property type="molecule type" value="Transcribed_RNA"/>
</dbReference>
<name>A0A0E9RD76_ANGAN</name>
<reference evidence="1" key="2">
    <citation type="journal article" date="2015" name="Fish Shellfish Immunol.">
        <title>Early steps in the European eel (Anguilla anguilla)-Vibrio vulnificus interaction in the gills: Role of the RtxA13 toxin.</title>
        <authorList>
            <person name="Callol A."/>
            <person name="Pajuelo D."/>
            <person name="Ebbesson L."/>
            <person name="Teles M."/>
            <person name="MacKenzie S."/>
            <person name="Amaro C."/>
        </authorList>
    </citation>
    <scope>NUCLEOTIDE SEQUENCE</scope>
</reference>
<organism evidence="1">
    <name type="scientific">Anguilla anguilla</name>
    <name type="common">European freshwater eel</name>
    <name type="synonym">Muraena anguilla</name>
    <dbReference type="NCBI Taxonomy" id="7936"/>
    <lineage>
        <taxon>Eukaryota</taxon>
        <taxon>Metazoa</taxon>
        <taxon>Chordata</taxon>
        <taxon>Craniata</taxon>
        <taxon>Vertebrata</taxon>
        <taxon>Euteleostomi</taxon>
        <taxon>Actinopterygii</taxon>
        <taxon>Neopterygii</taxon>
        <taxon>Teleostei</taxon>
        <taxon>Anguilliformes</taxon>
        <taxon>Anguillidae</taxon>
        <taxon>Anguilla</taxon>
    </lineage>
</organism>
<proteinExistence type="predicted"/>
<protein>
    <submittedName>
        <fullName evidence="1">Uncharacterized protein</fullName>
    </submittedName>
</protein>
<accession>A0A0E9RD76</accession>
<dbReference type="AlphaFoldDB" id="A0A0E9RD76"/>
<evidence type="ECO:0000313" key="1">
    <source>
        <dbReference type="EMBL" id="JAH26273.1"/>
    </source>
</evidence>